<evidence type="ECO:0000313" key="2">
    <source>
        <dbReference type="Proteomes" id="UP000326078"/>
    </source>
</evidence>
<gene>
    <name evidence="1" type="ORF">F6X95_14570</name>
</gene>
<dbReference type="AlphaFoldDB" id="A0A5N0YJ39"/>
<reference evidence="1 2" key="1">
    <citation type="submission" date="2019-09" db="EMBL/GenBank/DDBJ databases">
        <title>Vancomyinc resistant enterococci isolated from farm animals in Switzerland.</title>
        <authorList>
            <person name="Stevens M.J.A."/>
            <person name="Stephan R."/>
            <person name="Morach M."/>
            <person name="Nuesch-Inderbinen M."/>
        </authorList>
    </citation>
    <scope>NUCLEOTIDE SEQUENCE [LARGE SCALE GENOMIC DNA]</scope>
    <source>
        <strain evidence="1 2">GH27</strain>
    </source>
</reference>
<proteinExistence type="predicted"/>
<name>A0A5N0YJ39_9ENTE</name>
<comment type="caution">
    <text evidence="1">The sequence shown here is derived from an EMBL/GenBank/DDBJ whole genome shotgun (WGS) entry which is preliminary data.</text>
</comment>
<dbReference type="Proteomes" id="UP000326078">
    <property type="component" value="Unassembled WGS sequence"/>
</dbReference>
<organism evidence="1 2">
    <name type="scientific">Enterococcus durans</name>
    <dbReference type="NCBI Taxonomy" id="53345"/>
    <lineage>
        <taxon>Bacteria</taxon>
        <taxon>Bacillati</taxon>
        <taxon>Bacillota</taxon>
        <taxon>Bacilli</taxon>
        <taxon>Lactobacillales</taxon>
        <taxon>Enterococcaceae</taxon>
        <taxon>Enterococcus</taxon>
    </lineage>
</organism>
<protein>
    <submittedName>
        <fullName evidence="1">Uncharacterized protein</fullName>
    </submittedName>
</protein>
<sequence length="107" mass="12215">MDKLERYKTDVLTEFSDTKLKAIQISQPKNGFSEIAYLNGVYDQPESFYLEEANSLVHAANGEWDWDDTAAGYQLDLGTVQVPANFDFLKQNRETFTGQIVKQSENK</sequence>
<dbReference type="EMBL" id="VYUT01000055">
    <property type="protein sequence ID" value="KAA9202298.1"/>
    <property type="molecule type" value="Genomic_DNA"/>
</dbReference>
<accession>A0A5N0YJ39</accession>
<evidence type="ECO:0000313" key="1">
    <source>
        <dbReference type="EMBL" id="KAA9202298.1"/>
    </source>
</evidence>
<dbReference type="RefSeq" id="WP_137239068.1">
    <property type="nucleotide sequence ID" value="NZ_SJOV01000002.1"/>
</dbReference>